<dbReference type="Gene3D" id="3.90.190.20">
    <property type="entry name" value="Mur ligase, C-terminal domain"/>
    <property type="match status" value="1"/>
</dbReference>
<accession>A0ABT9XQA0</accession>
<evidence type="ECO:0000313" key="14">
    <source>
        <dbReference type="Proteomes" id="UP001224122"/>
    </source>
</evidence>
<keyword evidence="7" id="KW-0460">Magnesium</keyword>
<evidence type="ECO:0000256" key="10">
    <source>
        <dbReference type="PIRNR" id="PIRNR001563"/>
    </source>
</evidence>
<dbReference type="PROSITE" id="PS01012">
    <property type="entry name" value="FOLYLPOLYGLU_SYNT_2"/>
    <property type="match status" value="1"/>
</dbReference>
<keyword evidence="5 10" id="KW-0547">Nucleotide-binding</keyword>
<dbReference type="Pfam" id="PF08245">
    <property type="entry name" value="Mur_ligase_M"/>
    <property type="match status" value="1"/>
</dbReference>
<dbReference type="PANTHER" id="PTHR11136:SF0">
    <property type="entry name" value="DIHYDROFOLATE SYNTHETASE-RELATED"/>
    <property type="match status" value="1"/>
</dbReference>
<evidence type="ECO:0000259" key="11">
    <source>
        <dbReference type="Pfam" id="PF02875"/>
    </source>
</evidence>
<evidence type="ECO:0000256" key="9">
    <source>
        <dbReference type="ARBA" id="ARBA00047493"/>
    </source>
</evidence>
<evidence type="ECO:0000256" key="3">
    <source>
        <dbReference type="ARBA" id="ARBA00022598"/>
    </source>
</evidence>
<gene>
    <name evidence="13" type="ORF">J2S10_000232</name>
</gene>
<evidence type="ECO:0000256" key="8">
    <source>
        <dbReference type="ARBA" id="ARBA00030592"/>
    </source>
</evidence>
<evidence type="ECO:0000256" key="6">
    <source>
        <dbReference type="ARBA" id="ARBA00022840"/>
    </source>
</evidence>
<comment type="catalytic activity">
    <reaction evidence="9">
        <text>(6S)-5,6,7,8-tetrahydrofolyl-(gamma-L-Glu)(n) + L-glutamate + ATP = (6S)-5,6,7,8-tetrahydrofolyl-(gamma-L-Glu)(n+1) + ADP + phosphate + H(+)</text>
        <dbReference type="Rhea" id="RHEA:10580"/>
        <dbReference type="Rhea" id="RHEA-COMP:14738"/>
        <dbReference type="Rhea" id="RHEA-COMP:14740"/>
        <dbReference type="ChEBI" id="CHEBI:15378"/>
        <dbReference type="ChEBI" id="CHEBI:29985"/>
        <dbReference type="ChEBI" id="CHEBI:30616"/>
        <dbReference type="ChEBI" id="CHEBI:43474"/>
        <dbReference type="ChEBI" id="CHEBI:141005"/>
        <dbReference type="ChEBI" id="CHEBI:456216"/>
        <dbReference type="EC" id="6.3.2.17"/>
    </reaction>
</comment>
<dbReference type="Gene3D" id="3.40.1190.10">
    <property type="entry name" value="Mur-like, catalytic domain"/>
    <property type="match status" value="1"/>
</dbReference>
<evidence type="ECO:0000256" key="5">
    <source>
        <dbReference type="ARBA" id="ARBA00022741"/>
    </source>
</evidence>
<organism evidence="13 14">
    <name type="scientific">Neobacillus ginsengisoli</name>
    <dbReference type="NCBI Taxonomy" id="904295"/>
    <lineage>
        <taxon>Bacteria</taxon>
        <taxon>Bacillati</taxon>
        <taxon>Bacillota</taxon>
        <taxon>Bacilli</taxon>
        <taxon>Bacillales</taxon>
        <taxon>Bacillaceae</taxon>
        <taxon>Neobacillus</taxon>
    </lineage>
</organism>
<keyword evidence="14" id="KW-1185">Reference proteome</keyword>
<reference evidence="13 14" key="1">
    <citation type="submission" date="2023-07" db="EMBL/GenBank/DDBJ databases">
        <title>Genomic Encyclopedia of Type Strains, Phase IV (KMG-IV): sequencing the most valuable type-strain genomes for metagenomic binning, comparative biology and taxonomic classification.</title>
        <authorList>
            <person name="Goeker M."/>
        </authorList>
    </citation>
    <scope>NUCLEOTIDE SEQUENCE [LARGE SCALE GENOMIC DNA]</scope>
    <source>
        <strain evidence="13 14">DSM 27594</strain>
    </source>
</reference>
<proteinExistence type="inferred from homology"/>
<dbReference type="GO" id="GO:0008841">
    <property type="term" value="F:dihydrofolate synthase activity"/>
    <property type="evidence" value="ECO:0007669"/>
    <property type="project" value="UniProtKB-EC"/>
</dbReference>
<keyword evidence="3 10" id="KW-0436">Ligase</keyword>
<keyword evidence="6 10" id="KW-0067">ATP-binding</keyword>
<dbReference type="InterPro" id="IPR004101">
    <property type="entry name" value="Mur_ligase_C"/>
</dbReference>
<evidence type="ECO:0000256" key="1">
    <source>
        <dbReference type="ARBA" id="ARBA00008276"/>
    </source>
</evidence>
<comment type="caution">
    <text evidence="13">The sequence shown here is derived from an EMBL/GenBank/DDBJ whole genome shotgun (WGS) entry which is preliminary data.</text>
</comment>
<dbReference type="PROSITE" id="PS01011">
    <property type="entry name" value="FOLYLPOLYGLU_SYNT_1"/>
    <property type="match status" value="1"/>
</dbReference>
<dbReference type="SUPFAM" id="SSF53244">
    <property type="entry name" value="MurD-like peptide ligases, peptide-binding domain"/>
    <property type="match status" value="1"/>
</dbReference>
<dbReference type="GO" id="GO:0004326">
    <property type="term" value="F:tetrahydrofolylpolyglutamate synthase activity"/>
    <property type="evidence" value="ECO:0007669"/>
    <property type="project" value="UniProtKB-EC"/>
</dbReference>
<sequence>MFTTYKEALEWIHARLRLGIKPGLKRMEWMMERLCNPEMKIKAVHIGGTNGKGSTVAFLRSILQEGGYKVGTFTSPYIEQFNERISVNGKSITDEEVLRLSNIIRPLADELEETELGGPTEFEVITAMSFYYFAEVNKVDIVLFEVGLGGRFDSTNIIQPIASIITNIGLDHTNILGNSYEEIAFEKAGIIKGVTPIFTAVKHQGALKVIEEQAEKRQAPLSKLNQEFSITSHRSLEKGEMFTLKTKPQTMDQLEISMIGQHQTENASLAVIAAQYLNQQGFVVTEQAIRSGLKNAYWPGRFEILSENPLIVIDGAHNDEGIAALVHELSTRYAECYIHIVFAALKDKKLDQMISKLDEVANQISFVSFDFPRAADALDLFSLSCSQNKIAVEDGWKDYLIEAIKTLEPNGILVITGSLYFISEVKPYFSNFRKIPHIACDKPIYI</sequence>
<dbReference type="PANTHER" id="PTHR11136">
    <property type="entry name" value="FOLYLPOLYGLUTAMATE SYNTHASE-RELATED"/>
    <property type="match status" value="1"/>
</dbReference>
<dbReference type="InterPro" id="IPR018109">
    <property type="entry name" value="Folylpolyglutamate_synth_CS"/>
</dbReference>
<keyword evidence="4" id="KW-0479">Metal-binding</keyword>
<evidence type="ECO:0000256" key="7">
    <source>
        <dbReference type="ARBA" id="ARBA00022842"/>
    </source>
</evidence>
<dbReference type="SUPFAM" id="SSF53623">
    <property type="entry name" value="MurD-like peptide ligases, catalytic domain"/>
    <property type="match status" value="1"/>
</dbReference>
<name>A0ABT9XQA0_9BACI</name>
<dbReference type="Pfam" id="PF02875">
    <property type="entry name" value="Mur_ligase_C"/>
    <property type="match status" value="1"/>
</dbReference>
<evidence type="ECO:0000256" key="4">
    <source>
        <dbReference type="ARBA" id="ARBA00022723"/>
    </source>
</evidence>
<dbReference type="Proteomes" id="UP001224122">
    <property type="component" value="Unassembled WGS sequence"/>
</dbReference>
<dbReference type="InterPro" id="IPR036615">
    <property type="entry name" value="Mur_ligase_C_dom_sf"/>
</dbReference>
<dbReference type="EC" id="6.3.2.17" evidence="2"/>
<feature type="domain" description="Mur ligase C-terminal" evidence="11">
    <location>
        <begin position="300"/>
        <end position="418"/>
    </location>
</feature>
<dbReference type="PIRSF" id="PIRSF001563">
    <property type="entry name" value="Folylpolyglu_synth"/>
    <property type="match status" value="1"/>
</dbReference>
<dbReference type="EMBL" id="JAUSTW010000001">
    <property type="protein sequence ID" value="MDQ0197127.1"/>
    <property type="molecule type" value="Genomic_DNA"/>
</dbReference>
<dbReference type="RefSeq" id="WP_307403852.1">
    <property type="nucleotide sequence ID" value="NZ_JAUSTW010000001.1"/>
</dbReference>
<dbReference type="InterPro" id="IPR001645">
    <property type="entry name" value="Folylpolyglutamate_synth"/>
</dbReference>
<dbReference type="InterPro" id="IPR013221">
    <property type="entry name" value="Mur_ligase_cen"/>
</dbReference>
<evidence type="ECO:0000313" key="13">
    <source>
        <dbReference type="EMBL" id="MDQ0197127.1"/>
    </source>
</evidence>
<comment type="similarity">
    <text evidence="1 10">Belongs to the folylpolyglutamate synthase family.</text>
</comment>
<protein>
    <recommendedName>
        <fullName evidence="2">tetrahydrofolate synthase</fullName>
        <ecNumber evidence="2">6.3.2.17</ecNumber>
    </recommendedName>
    <alternativeName>
        <fullName evidence="8">Tetrahydrofolylpolyglutamate synthase</fullName>
    </alternativeName>
</protein>
<feature type="domain" description="Mur ligase central" evidence="12">
    <location>
        <begin position="46"/>
        <end position="274"/>
    </location>
</feature>
<dbReference type="InterPro" id="IPR036565">
    <property type="entry name" value="Mur-like_cat_sf"/>
</dbReference>
<evidence type="ECO:0000259" key="12">
    <source>
        <dbReference type="Pfam" id="PF08245"/>
    </source>
</evidence>
<dbReference type="NCBIfam" id="TIGR01499">
    <property type="entry name" value="folC"/>
    <property type="match status" value="1"/>
</dbReference>
<evidence type="ECO:0000256" key="2">
    <source>
        <dbReference type="ARBA" id="ARBA00013025"/>
    </source>
</evidence>